<evidence type="ECO:0000313" key="2">
    <source>
        <dbReference type="Proteomes" id="UP001311232"/>
    </source>
</evidence>
<comment type="caution">
    <text evidence="1">The sequence shown here is derived from an EMBL/GenBank/DDBJ whole genome shotgun (WGS) entry which is preliminary data.</text>
</comment>
<reference evidence="1 2" key="1">
    <citation type="submission" date="2021-06" db="EMBL/GenBank/DDBJ databases">
        <authorList>
            <person name="Palmer J.M."/>
        </authorList>
    </citation>
    <scope>NUCLEOTIDE SEQUENCE [LARGE SCALE GENOMIC DNA]</scope>
    <source>
        <strain evidence="1 2">MEX-2019</strain>
        <tissue evidence="1">Muscle</tissue>
    </source>
</reference>
<keyword evidence="2" id="KW-1185">Reference proteome</keyword>
<dbReference type="EMBL" id="JAHHUM010001457">
    <property type="protein sequence ID" value="KAK5611931.1"/>
    <property type="molecule type" value="Genomic_DNA"/>
</dbReference>
<proteinExistence type="predicted"/>
<organism evidence="1 2">
    <name type="scientific">Crenichthys baileyi</name>
    <name type="common">White River springfish</name>
    <dbReference type="NCBI Taxonomy" id="28760"/>
    <lineage>
        <taxon>Eukaryota</taxon>
        <taxon>Metazoa</taxon>
        <taxon>Chordata</taxon>
        <taxon>Craniata</taxon>
        <taxon>Vertebrata</taxon>
        <taxon>Euteleostomi</taxon>
        <taxon>Actinopterygii</taxon>
        <taxon>Neopterygii</taxon>
        <taxon>Teleostei</taxon>
        <taxon>Neoteleostei</taxon>
        <taxon>Acanthomorphata</taxon>
        <taxon>Ovalentaria</taxon>
        <taxon>Atherinomorphae</taxon>
        <taxon>Cyprinodontiformes</taxon>
        <taxon>Goodeidae</taxon>
        <taxon>Crenichthys</taxon>
    </lineage>
</organism>
<name>A0AAV9RSB9_9TELE</name>
<dbReference type="AlphaFoldDB" id="A0AAV9RSB9"/>
<accession>A0AAV9RSB9</accession>
<protein>
    <submittedName>
        <fullName evidence="1">Uncharacterized protein</fullName>
    </submittedName>
</protein>
<evidence type="ECO:0000313" key="1">
    <source>
        <dbReference type="EMBL" id="KAK5611931.1"/>
    </source>
</evidence>
<gene>
    <name evidence="1" type="ORF">CRENBAI_007148</name>
</gene>
<dbReference type="Proteomes" id="UP001311232">
    <property type="component" value="Unassembled WGS sequence"/>
</dbReference>
<sequence>MVTGQEAVHKLQKVSSIKCRVVTGVKDGMSWLNASLHLIYVRNVEKEVTLGEPAGLNGDFMRQKRAKRARTVSNASVANGEGCFCFKDESDTEDSNDVNMIYTRGVQL</sequence>